<dbReference type="FunFam" id="1.10.10.10:FF:000001">
    <property type="entry name" value="LysR family transcriptional regulator"/>
    <property type="match status" value="1"/>
</dbReference>
<dbReference type="PANTHER" id="PTHR30293">
    <property type="entry name" value="TRANSCRIPTIONAL REGULATORY PROTEIN NAC-RELATED"/>
    <property type="match status" value="1"/>
</dbReference>
<dbReference type="PROSITE" id="PS50931">
    <property type="entry name" value="HTH_LYSR"/>
    <property type="match status" value="1"/>
</dbReference>
<sequence>MRPRQLIQFLAVCRLGSMSAAAKELGIAQPALSKQISQLEHELQAKLFERHSRGVAPTKAGEKLREEAADLIRRLDSIKHAIHDADNEVAGSVTLAVITSLAAALAVELYPRVERRHPRLSLHIVDRTSDGARDALLRHEVDLAIIPNVATDLPKAASIPLFEESFQFISRASSFARPRSLTLAEAAAQPLVLPFHSHDLRRRIEETARATGVTLNVKYETSSINVIGRLVEEGLACSIVPTTFWLDKIGAGLIAAQQLTSPGISRVHSLCWMADTAISPAVSTMRELIRSEVAAMLAVGKLSGAPSFQ</sequence>
<evidence type="ECO:0000256" key="1">
    <source>
        <dbReference type="ARBA" id="ARBA00009437"/>
    </source>
</evidence>
<reference evidence="8 9" key="1">
    <citation type="submission" date="2017-07" db="EMBL/GenBank/DDBJ databases">
        <authorList>
            <person name="Sun Z.S."/>
            <person name="Albrecht U."/>
            <person name="Echele G."/>
            <person name="Lee C.C."/>
        </authorList>
    </citation>
    <scope>NUCLEOTIDE SEQUENCE [LARGE SCALE GENOMIC DNA]</scope>
    <source>
        <strain evidence="8 9">DSM 14827</strain>
    </source>
</reference>
<accession>A0A239Q024</accession>
<dbReference type="InterPro" id="IPR005119">
    <property type="entry name" value="LysR_subst-bd"/>
</dbReference>
<keyword evidence="4" id="KW-0010">Activator</keyword>
<comment type="similarity">
    <text evidence="1">Belongs to the LysR transcriptional regulatory family.</text>
</comment>
<evidence type="ECO:0000256" key="2">
    <source>
        <dbReference type="ARBA" id="ARBA00023015"/>
    </source>
</evidence>
<evidence type="ECO:0000313" key="9">
    <source>
        <dbReference type="Proteomes" id="UP000198307"/>
    </source>
</evidence>
<gene>
    <name evidence="8" type="ORF">SAMN05444959_11369</name>
</gene>
<proteinExistence type="inferred from homology"/>
<feature type="domain" description="HTH lysR-type" evidence="7">
    <location>
        <begin position="1"/>
        <end position="58"/>
    </location>
</feature>
<dbReference type="OrthoDB" id="8479357at2"/>
<dbReference type="RefSeq" id="WP_089345274.1">
    <property type="nucleotide sequence ID" value="NZ_CP067132.1"/>
</dbReference>
<evidence type="ECO:0000256" key="6">
    <source>
        <dbReference type="SAM" id="Coils"/>
    </source>
</evidence>
<dbReference type="InterPro" id="IPR000847">
    <property type="entry name" value="LysR_HTH_N"/>
</dbReference>
<dbReference type="AlphaFoldDB" id="A0A239Q024"/>
<evidence type="ECO:0000313" key="8">
    <source>
        <dbReference type="EMBL" id="SNT75855.1"/>
    </source>
</evidence>
<dbReference type="Pfam" id="PF03466">
    <property type="entry name" value="LysR_substrate"/>
    <property type="match status" value="1"/>
</dbReference>
<evidence type="ECO:0000256" key="4">
    <source>
        <dbReference type="ARBA" id="ARBA00023159"/>
    </source>
</evidence>
<dbReference type="Gene3D" id="3.40.190.290">
    <property type="match status" value="1"/>
</dbReference>
<protein>
    <submittedName>
        <fullName evidence="8">Transcriptional regulator, LysR family</fullName>
    </submittedName>
</protein>
<name>A0A239Q024_9RHOB</name>
<evidence type="ECO:0000259" key="7">
    <source>
        <dbReference type="PROSITE" id="PS50931"/>
    </source>
</evidence>
<keyword evidence="6" id="KW-0175">Coiled coil</keyword>
<dbReference type="EMBL" id="FZQB01000013">
    <property type="protein sequence ID" value="SNT75855.1"/>
    <property type="molecule type" value="Genomic_DNA"/>
</dbReference>
<dbReference type="SUPFAM" id="SSF53850">
    <property type="entry name" value="Periplasmic binding protein-like II"/>
    <property type="match status" value="1"/>
</dbReference>
<dbReference type="GO" id="GO:2000142">
    <property type="term" value="P:regulation of DNA-templated transcription initiation"/>
    <property type="evidence" value="ECO:0007669"/>
    <property type="project" value="TreeGrafter"/>
</dbReference>
<keyword evidence="9" id="KW-1185">Reference proteome</keyword>
<dbReference type="InterPro" id="IPR036390">
    <property type="entry name" value="WH_DNA-bd_sf"/>
</dbReference>
<keyword evidence="2" id="KW-0805">Transcription regulation</keyword>
<dbReference type="GO" id="GO:0003677">
    <property type="term" value="F:DNA binding"/>
    <property type="evidence" value="ECO:0007669"/>
    <property type="project" value="UniProtKB-KW"/>
</dbReference>
<dbReference type="PRINTS" id="PR00039">
    <property type="entry name" value="HTHLYSR"/>
</dbReference>
<organism evidence="8 9">
    <name type="scientific">Paracoccus seriniphilus</name>
    <dbReference type="NCBI Taxonomy" id="184748"/>
    <lineage>
        <taxon>Bacteria</taxon>
        <taxon>Pseudomonadati</taxon>
        <taxon>Pseudomonadota</taxon>
        <taxon>Alphaproteobacteria</taxon>
        <taxon>Rhodobacterales</taxon>
        <taxon>Paracoccaceae</taxon>
        <taxon>Paracoccus</taxon>
    </lineage>
</organism>
<dbReference type="SUPFAM" id="SSF46785">
    <property type="entry name" value="Winged helix' DNA-binding domain"/>
    <property type="match status" value="1"/>
</dbReference>
<feature type="coiled-coil region" evidence="6">
    <location>
        <begin position="61"/>
        <end position="88"/>
    </location>
</feature>
<dbReference type="Gene3D" id="1.10.10.10">
    <property type="entry name" value="Winged helix-like DNA-binding domain superfamily/Winged helix DNA-binding domain"/>
    <property type="match status" value="1"/>
</dbReference>
<keyword evidence="5" id="KW-0804">Transcription</keyword>
<dbReference type="InterPro" id="IPR036388">
    <property type="entry name" value="WH-like_DNA-bd_sf"/>
</dbReference>
<evidence type="ECO:0000256" key="5">
    <source>
        <dbReference type="ARBA" id="ARBA00023163"/>
    </source>
</evidence>
<evidence type="ECO:0000256" key="3">
    <source>
        <dbReference type="ARBA" id="ARBA00023125"/>
    </source>
</evidence>
<keyword evidence="3" id="KW-0238">DNA-binding</keyword>
<dbReference type="Proteomes" id="UP000198307">
    <property type="component" value="Unassembled WGS sequence"/>
</dbReference>
<dbReference type="GO" id="GO:0003700">
    <property type="term" value="F:DNA-binding transcription factor activity"/>
    <property type="evidence" value="ECO:0007669"/>
    <property type="project" value="InterPro"/>
</dbReference>
<dbReference type="Pfam" id="PF00126">
    <property type="entry name" value="HTH_1"/>
    <property type="match status" value="1"/>
</dbReference>
<dbReference type="PANTHER" id="PTHR30293:SF0">
    <property type="entry name" value="NITROGEN ASSIMILATION REGULATORY PROTEIN NAC"/>
    <property type="match status" value="1"/>
</dbReference>